<dbReference type="GO" id="GO:0016757">
    <property type="term" value="F:glycosyltransferase activity"/>
    <property type="evidence" value="ECO:0007669"/>
    <property type="project" value="UniProtKB-KW"/>
</dbReference>
<reference evidence="12 13" key="1">
    <citation type="submission" date="2024-06" db="EMBL/GenBank/DDBJ databases">
        <title>The Natural Products Discovery Center: Release of the First 8490 Sequenced Strains for Exploring Actinobacteria Biosynthetic Diversity.</title>
        <authorList>
            <person name="Kalkreuter E."/>
            <person name="Kautsar S.A."/>
            <person name="Yang D."/>
            <person name="Bader C.D."/>
            <person name="Teijaro C.N."/>
            <person name="Fluegel L."/>
            <person name="Davis C.M."/>
            <person name="Simpson J.R."/>
            <person name="Lauterbach L."/>
            <person name="Steele A.D."/>
            <person name="Gui C."/>
            <person name="Meng S."/>
            <person name="Li G."/>
            <person name="Viehrig K."/>
            <person name="Ye F."/>
            <person name="Su P."/>
            <person name="Kiefer A.F."/>
            <person name="Nichols A."/>
            <person name="Cepeda A.J."/>
            <person name="Yan W."/>
            <person name="Fan B."/>
            <person name="Jiang Y."/>
            <person name="Adhikari A."/>
            <person name="Zheng C.-J."/>
            <person name="Schuster L."/>
            <person name="Cowan T.M."/>
            <person name="Smanski M.J."/>
            <person name="Chevrette M.G."/>
            <person name="De Carvalho L.P.S."/>
            <person name="Shen B."/>
        </authorList>
    </citation>
    <scope>NUCLEOTIDE SEQUENCE [LARGE SCALE GENOMIC DNA]</scope>
    <source>
        <strain evidence="12 13">NPDC052347</strain>
    </source>
</reference>
<evidence type="ECO:0000256" key="6">
    <source>
        <dbReference type="ARBA" id="ARBA00023268"/>
    </source>
</evidence>
<feature type="compositionally biased region" description="Low complexity" evidence="9">
    <location>
        <begin position="689"/>
        <end position="711"/>
    </location>
</feature>
<feature type="region of interest" description="Disordered" evidence="9">
    <location>
        <begin position="1"/>
        <end position="24"/>
    </location>
</feature>
<dbReference type="EMBL" id="JBFAUK010000003">
    <property type="protein sequence ID" value="MEV5505831.1"/>
    <property type="molecule type" value="Genomic_DNA"/>
</dbReference>
<feature type="compositionally biased region" description="Basic residues" evidence="9">
    <location>
        <begin position="9"/>
        <end position="24"/>
    </location>
</feature>
<dbReference type="PANTHER" id="PTHR32282:SF34">
    <property type="entry name" value="PENICILLIN-BINDING PROTEIN 1A"/>
    <property type="match status" value="1"/>
</dbReference>
<dbReference type="InterPro" id="IPR001460">
    <property type="entry name" value="PCN-bd_Tpept"/>
</dbReference>
<evidence type="ECO:0000256" key="7">
    <source>
        <dbReference type="ARBA" id="ARBA00034000"/>
    </source>
</evidence>
<comment type="caution">
    <text evidence="12">The sequence shown here is derived from an EMBL/GenBank/DDBJ whole genome shotgun (WGS) entry which is preliminary data.</text>
</comment>
<keyword evidence="6" id="KW-0511">Multifunctional enzyme</keyword>
<evidence type="ECO:0000256" key="2">
    <source>
        <dbReference type="ARBA" id="ARBA00022670"/>
    </source>
</evidence>
<evidence type="ECO:0000313" key="12">
    <source>
        <dbReference type="EMBL" id="MEV5505831.1"/>
    </source>
</evidence>
<dbReference type="Gene3D" id="3.40.710.10">
    <property type="entry name" value="DD-peptidase/beta-lactamase superfamily"/>
    <property type="match status" value="1"/>
</dbReference>
<dbReference type="InterPro" id="IPR012338">
    <property type="entry name" value="Beta-lactam/transpept-like"/>
</dbReference>
<dbReference type="Proteomes" id="UP001552594">
    <property type="component" value="Unassembled WGS sequence"/>
</dbReference>
<dbReference type="EC" id="2.4.-.-" evidence="12"/>
<feature type="compositionally biased region" description="Pro residues" evidence="9">
    <location>
        <begin position="725"/>
        <end position="737"/>
    </location>
</feature>
<comment type="catalytic activity">
    <reaction evidence="8">
        <text>[GlcNAc-(1-&gt;4)-Mur2Ac(oyl-L-Ala-gamma-D-Glu-L-Lys-D-Ala-D-Ala)](n)-di-trans,octa-cis-undecaprenyl diphosphate + beta-D-GlcNAc-(1-&gt;4)-Mur2Ac(oyl-L-Ala-gamma-D-Glu-L-Lys-D-Ala-D-Ala)-di-trans,octa-cis-undecaprenyl diphosphate = [GlcNAc-(1-&gt;4)-Mur2Ac(oyl-L-Ala-gamma-D-Glu-L-Lys-D-Ala-D-Ala)](n+1)-di-trans,octa-cis-undecaprenyl diphosphate + di-trans,octa-cis-undecaprenyl diphosphate + H(+)</text>
        <dbReference type="Rhea" id="RHEA:23708"/>
        <dbReference type="Rhea" id="RHEA-COMP:9602"/>
        <dbReference type="Rhea" id="RHEA-COMP:9603"/>
        <dbReference type="ChEBI" id="CHEBI:15378"/>
        <dbReference type="ChEBI" id="CHEBI:58405"/>
        <dbReference type="ChEBI" id="CHEBI:60033"/>
        <dbReference type="ChEBI" id="CHEBI:78435"/>
        <dbReference type="EC" id="2.4.99.28"/>
    </reaction>
</comment>
<feature type="region of interest" description="Disordered" evidence="9">
    <location>
        <begin position="339"/>
        <end position="360"/>
    </location>
</feature>
<proteinExistence type="predicted"/>
<keyword evidence="1" id="KW-0121">Carboxypeptidase</keyword>
<protein>
    <submittedName>
        <fullName evidence="12">Transglycosylase domain-containing protein</fullName>
        <ecNumber evidence="12">2.4.-.-</ecNumber>
    </submittedName>
</protein>
<organism evidence="12 13">
    <name type="scientific">Streptomyces orinoci</name>
    <name type="common">Streptoverticillium orinoci</name>
    <dbReference type="NCBI Taxonomy" id="67339"/>
    <lineage>
        <taxon>Bacteria</taxon>
        <taxon>Bacillati</taxon>
        <taxon>Actinomycetota</taxon>
        <taxon>Actinomycetes</taxon>
        <taxon>Kitasatosporales</taxon>
        <taxon>Streptomycetaceae</taxon>
        <taxon>Streptomyces</taxon>
    </lineage>
</organism>
<feature type="region of interest" description="Disordered" evidence="9">
    <location>
        <begin position="665"/>
        <end position="764"/>
    </location>
</feature>
<dbReference type="PANTHER" id="PTHR32282">
    <property type="entry name" value="BINDING PROTEIN TRANSPEPTIDASE, PUTATIVE-RELATED"/>
    <property type="match status" value="1"/>
</dbReference>
<keyword evidence="3 12" id="KW-0328">Glycosyltransferase</keyword>
<dbReference type="InterPro" id="IPR050396">
    <property type="entry name" value="Glycosyltr_51/Transpeptidase"/>
</dbReference>
<dbReference type="InterPro" id="IPR023346">
    <property type="entry name" value="Lysozyme-like_dom_sf"/>
</dbReference>
<keyword evidence="2" id="KW-0645">Protease</keyword>
<sequence>MGRAEARRAQKGRGARSARGKKPKKTGIRRFFTWKKLLAYFFGLILLGMGAFAALYFSVDVPASGNSAAVAQSNVYRLPNGKVLARSGKFNREEVAYAKIPANIKDSVVAAENKNFWTDPGIDFMGTSRGILYTLMGKGTQGGSTITQQYVKNYYLDQRQTVQRKVKELIISLKLQQTKSKEDILAGYLNTSFFGRNSYGIQAASHAYFNKELDKLSIEESAYLAALLQSPSSYDVVVGSPAGKAAAIARWNYVLDKLVEMHKIPADKRKTMQFPKVIYPKADPGLDGQKGYIVAMARDQASQILKAQGRDLAAGGYTITVTIDDKKQKALENAVKAQMTDQLEPKTRKADRNVQAGAVSVDPRSGQIAAIYGGPGETGPTPHWISNATRSDFQPGSTFKPLIYTAALKNGSKTQTGQPINANTIYDGTNQRPVVNSSGEKVGYAPENENHINYGPVTVQSAMNQSINSVFAQMAQDVGLHDVKTLAGDMGMNTKDPDFVEKPAMALGSMGASPLEMAGVYATLDAHGKKVSPTIIKSINWKGTDVDLPKAVGSSEPIDRNTADGVTSLLQGVVNDEEGTGNVVKSDRYQVAGKTGTSEEDRSAWFTGYTPDLVTSVGLFGESPEGKHVSLYGVGSDDPTKRVNGGGMPAKIWDAYTSAALGDDATPKFDLETEDGPATATPPPPTATAPPSHVATTPPASHSPSPTHTQPSVPPTNTHTASPSHTPPSHRPLPTPTDPTGIIQGNDNGGPGGDPGTNSFSSRQ</sequence>
<dbReference type="Pfam" id="PF00912">
    <property type="entry name" value="Transgly"/>
    <property type="match status" value="1"/>
</dbReference>
<dbReference type="InterPro" id="IPR001264">
    <property type="entry name" value="Glyco_trans_51"/>
</dbReference>
<accession>A0ABV3JSH5</accession>
<gene>
    <name evidence="12" type="ORF">AB0L16_05045</name>
</gene>
<evidence type="ECO:0000256" key="8">
    <source>
        <dbReference type="ARBA" id="ARBA00049902"/>
    </source>
</evidence>
<dbReference type="InterPro" id="IPR036950">
    <property type="entry name" value="PBP_transglycosylase"/>
</dbReference>
<keyword evidence="4 12" id="KW-0808">Transferase</keyword>
<feature type="domain" description="Glycosyl transferase family 51" evidence="11">
    <location>
        <begin position="81"/>
        <end position="258"/>
    </location>
</feature>
<evidence type="ECO:0000256" key="1">
    <source>
        <dbReference type="ARBA" id="ARBA00022645"/>
    </source>
</evidence>
<keyword evidence="13" id="KW-1185">Reference proteome</keyword>
<name>A0ABV3JSH5_STRON</name>
<dbReference type="Pfam" id="PF00905">
    <property type="entry name" value="Transpeptidase"/>
    <property type="match status" value="1"/>
</dbReference>
<evidence type="ECO:0000256" key="5">
    <source>
        <dbReference type="ARBA" id="ARBA00022801"/>
    </source>
</evidence>
<evidence type="ECO:0000256" key="4">
    <source>
        <dbReference type="ARBA" id="ARBA00022679"/>
    </source>
</evidence>
<evidence type="ECO:0000259" key="11">
    <source>
        <dbReference type="Pfam" id="PF00912"/>
    </source>
</evidence>
<dbReference type="Gene3D" id="1.10.3810.10">
    <property type="entry name" value="Biosynthetic peptidoglycan transglycosylase-like"/>
    <property type="match status" value="1"/>
</dbReference>
<dbReference type="SUPFAM" id="SSF56601">
    <property type="entry name" value="beta-lactamase/transpeptidase-like"/>
    <property type="match status" value="1"/>
</dbReference>
<dbReference type="SUPFAM" id="SSF53955">
    <property type="entry name" value="Lysozyme-like"/>
    <property type="match status" value="1"/>
</dbReference>
<feature type="domain" description="Penicillin-binding protein transpeptidase" evidence="10">
    <location>
        <begin position="357"/>
        <end position="612"/>
    </location>
</feature>
<evidence type="ECO:0000256" key="9">
    <source>
        <dbReference type="SAM" id="MobiDB-lite"/>
    </source>
</evidence>
<comment type="catalytic activity">
    <reaction evidence="7">
        <text>Preferential cleavage: (Ac)2-L-Lys-D-Ala-|-D-Ala. Also transpeptidation of peptidyl-alanyl moieties that are N-acyl substituents of D-alanine.</text>
        <dbReference type="EC" id="3.4.16.4"/>
    </reaction>
</comment>
<feature type="compositionally biased region" description="Basic and acidic residues" evidence="9">
    <location>
        <begin position="343"/>
        <end position="352"/>
    </location>
</feature>
<evidence type="ECO:0000259" key="10">
    <source>
        <dbReference type="Pfam" id="PF00905"/>
    </source>
</evidence>
<evidence type="ECO:0000256" key="3">
    <source>
        <dbReference type="ARBA" id="ARBA00022676"/>
    </source>
</evidence>
<dbReference type="RefSeq" id="WP_109283029.1">
    <property type="nucleotide sequence ID" value="NZ_JBFAUK010000003.1"/>
</dbReference>
<keyword evidence="5" id="KW-0378">Hydrolase</keyword>
<evidence type="ECO:0000313" key="13">
    <source>
        <dbReference type="Proteomes" id="UP001552594"/>
    </source>
</evidence>